<feature type="region of interest" description="Disordered" evidence="1">
    <location>
        <begin position="1"/>
        <end position="79"/>
    </location>
</feature>
<evidence type="ECO:0000256" key="1">
    <source>
        <dbReference type="SAM" id="MobiDB-lite"/>
    </source>
</evidence>
<dbReference type="KEGG" id="ker:91100502"/>
<name>A0AAX4KCJ6_9TREE</name>
<dbReference type="AlphaFoldDB" id="A0AAX4KCJ6"/>
<organism evidence="2 3">
    <name type="scientific">Kwoniella europaea PYCC6329</name>
    <dbReference type="NCBI Taxonomy" id="1423913"/>
    <lineage>
        <taxon>Eukaryota</taxon>
        <taxon>Fungi</taxon>
        <taxon>Dikarya</taxon>
        <taxon>Basidiomycota</taxon>
        <taxon>Agaricomycotina</taxon>
        <taxon>Tremellomycetes</taxon>
        <taxon>Tremellales</taxon>
        <taxon>Cryptococcaceae</taxon>
        <taxon>Kwoniella</taxon>
    </lineage>
</organism>
<proteinExistence type="predicted"/>
<reference evidence="2 3" key="1">
    <citation type="submission" date="2024-01" db="EMBL/GenBank/DDBJ databases">
        <title>Comparative genomics of Cryptococcus and Kwoniella reveals pathogenesis evolution and contrasting modes of karyotype evolution via chromosome fusion or intercentromeric recombination.</title>
        <authorList>
            <person name="Coelho M.A."/>
            <person name="David-Palma M."/>
            <person name="Shea T."/>
            <person name="Bowers K."/>
            <person name="McGinley-Smith S."/>
            <person name="Mohammad A.W."/>
            <person name="Gnirke A."/>
            <person name="Yurkov A.M."/>
            <person name="Nowrousian M."/>
            <person name="Sun S."/>
            <person name="Cuomo C.A."/>
            <person name="Heitman J."/>
        </authorList>
    </citation>
    <scope>NUCLEOTIDE SEQUENCE [LARGE SCALE GENOMIC DNA]</scope>
    <source>
        <strain evidence="2 3">PYCC6329</strain>
    </source>
</reference>
<dbReference type="Proteomes" id="UP001358614">
    <property type="component" value="Chromosome 1"/>
</dbReference>
<dbReference type="RefSeq" id="XP_066081610.1">
    <property type="nucleotide sequence ID" value="XM_066225513.1"/>
</dbReference>
<keyword evidence="3" id="KW-1185">Reference proteome</keyword>
<accession>A0AAX4KCJ6</accession>
<gene>
    <name evidence="2" type="ORF">V865_001698</name>
</gene>
<evidence type="ECO:0000313" key="2">
    <source>
        <dbReference type="EMBL" id="WWD03643.1"/>
    </source>
</evidence>
<feature type="compositionally biased region" description="Polar residues" evidence="1">
    <location>
        <begin position="16"/>
        <end position="29"/>
    </location>
</feature>
<feature type="compositionally biased region" description="Low complexity" evidence="1">
    <location>
        <begin position="54"/>
        <end position="67"/>
    </location>
</feature>
<evidence type="ECO:0000313" key="3">
    <source>
        <dbReference type="Proteomes" id="UP001358614"/>
    </source>
</evidence>
<dbReference type="EMBL" id="CP144089">
    <property type="protein sequence ID" value="WWD03643.1"/>
    <property type="molecule type" value="Genomic_DNA"/>
</dbReference>
<sequence>MISHPYPLGTYHEPTSPRSAPSRSQSTPSIARRLSHRSPAGRTEEEAEREGFRRLLSPSPDDQPSSLEHTEMEIKSPKSSYILAGRDDYHGTKRLRKVIRVEGVWDLIRGVDTDGYDNSCNRT</sequence>
<protein>
    <submittedName>
        <fullName evidence="2">Uncharacterized protein</fullName>
    </submittedName>
</protein>
<dbReference type="GeneID" id="91100502"/>